<dbReference type="EMBL" id="LNQN01000002">
    <property type="protein sequence ID" value="KSU83027.1"/>
    <property type="molecule type" value="Genomic_DNA"/>
</dbReference>
<feature type="domain" description="Major facilitator superfamily (MFS) profile" evidence="8">
    <location>
        <begin position="1"/>
        <end position="405"/>
    </location>
</feature>
<evidence type="ECO:0000313" key="10">
    <source>
        <dbReference type="Proteomes" id="UP000054099"/>
    </source>
</evidence>
<feature type="transmembrane region" description="Helical" evidence="7">
    <location>
        <begin position="41"/>
        <end position="61"/>
    </location>
</feature>
<feature type="transmembrane region" description="Helical" evidence="7">
    <location>
        <begin position="319"/>
        <end position="337"/>
    </location>
</feature>
<dbReference type="InterPro" id="IPR036259">
    <property type="entry name" value="MFS_trans_sf"/>
</dbReference>
<dbReference type="GO" id="GO:0022857">
    <property type="term" value="F:transmembrane transporter activity"/>
    <property type="evidence" value="ECO:0007669"/>
    <property type="project" value="InterPro"/>
</dbReference>
<comment type="caution">
    <text evidence="9">The sequence shown here is derived from an EMBL/GenBank/DDBJ whole genome shotgun (WGS) entry which is preliminary data.</text>
</comment>
<gene>
    <name evidence="9" type="ORF">AS030_10550</name>
</gene>
<sequence>MFKNLHPNIKIRIITSFMARVVGTMIFPFMAIYLSDKLGQALAGIILLINVFVSILVGFYGGYVSDRAGRKNVMVIGQLFTVIAFLFMTVANSPWFDSAWVTSFMMLIQSISSGLMNPAAEAMLIDVSTKENRKLMYSINYWAVNLSIALGSIVGGVLFKSHRFELFIAITAVSIITLYLVAYVMKESFTQTVTVTEKINVFKDMAANYQTVMKDRLFLWFCIASTLIVGIEFQMGNYISVRLEEEFVSHSVSLGDMFTYHLDGLRMISWLRTFNTVLVVSGTILVTRWMRKYSDHKVIYTGFWMYTAGYAVLGYSNSAILLVVCIFIATIGELMYVPVKQSIMADIVNDDARSSYMAVQGLTFQVAKILGAAGITIGSFVPSWGMALAYLVSGMLGIYCFTKVTGPLNKGIKNAAKKAAAI</sequence>
<reference evidence="9 10" key="1">
    <citation type="journal article" date="2014" name="Antonie Van Leeuwenhoek">
        <title>Fictibacillus enclensis sp. nov., isolated from marine sediment.</title>
        <authorList>
            <person name="Dastager S.G."/>
            <person name="Mawlankar R."/>
            <person name="Srinivasan K."/>
            <person name="Tang S.K."/>
            <person name="Lee J.C."/>
            <person name="Ramana V.V."/>
            <person name="Shouche Y.S."/>
        </authorList>
    </citation>
    <scope>NUCLEOTIDE SEQUENCE [LARGE SCALE GENOMIC DNA]</scope>
    <source>
        <strain evidence="9 10">NIO-1003</strain>
    </source>
</reference>
<keyword evidence="3" id="KW-1003">Cell membrane</keyword>
<keyword evidence="4 7" id="KW-0812">Transmembrane</keyword>
<name>A0A0V8J7P0_9BACL</name>
<dbReference type="InterPro" id="IPR020846">
    <property type="entry name" value="MFS_dom"/>
</dbReference>
<organism evidence="9 10">
    <name type="scientific">Fictibacillus enclensis</name>
    <dbReference type="NCBI Taxonomy" id="1017270"/>
    <lineage>
        <taxon>Bacteria</taxon>
        <taxon>Bacillati</taxon>
        <taxon>Bacillota</taxon>
        <taxon>Bacilli</taxon>
        <taxon>Bacillales</taxon>
        <taxon>Fictibacillaceae</taxon>
        <taxon>Fictibacillus</taxon>
    </lineage>
</organism>
<dbReference type="CDD" id="cd17329">
    <property type="entry name" value="MFS_MdtH_MDR_like"/>
    <property type="match status" value="1"/>
</dbReference>
<dbReference type="Proteomes" id="UP000054099">
    <property type="component" value="Unassembled WGS sequence"/>
</dbReference>
<accession>A0A0V8J7P0</accession>
<comment type="subcellular location">
    <subcellularLocation>
        <location evidence="1">Cell membrane</location>
        <topology evidence="1">Multi-pass membrane protein</topology>
    </subcellularLocation>
</comment>
<feature type="transmembrane region" description="Helical" evidence="7">
    <location>
        <begin position="141"/>
        <end position="160"/>
    </location>
</feature>
<feature type="transmembrane region" description="Helical" evidence="7">
    <location>
        <begin position="387"/>
        <end position="408"/>
    </location>
</feature>
<dbReference type="PANTHER" id="PTHR23517:SF3">
    <property type="entry name" value="INTEGRAL MEMBRANE TRANSPORT PROTEIN"/>
    <property type="match status" value="1"/>
</dbReference>
<keyword evidence="5 7" id="KW-1133">Transmembrane helix</keyword>
<evidence type="ECO:0000256" key="3">
    <source>
        <dbReference type="ARBA" id="ARBA00022475"/>
    </source>
</evidence>
<dbReference type="PROSITE" id="PS50850">
    <property type="entry name" value="MFS"/>
    <property type="match status" value="1"/>
</dbReference>
<keyword evidence="6 7" id="KW-0472">Membrane</keyword>
<feature type="transmembrane region" description="Helical" evidence="7">
    <location>
        <begin position="73"/>
        <end position="93"/>
    </location>
</feature>
<proteinExistence type="predicted"/>
<dbReference type="Gene3D" id="1.20.1250.20">
    <property type="entry name" value="MFS general substrate transporter like domains"/>
    <property type="match status" value="1"/>
</dbReference>
<dbReference type="InterPro" id="IPR050171">
    <property type="entry name" value="MFS_Transporters"/>
</dbReference>
<protein>
    <submittedName>
        <fullName evidence="9">MFS transporter</fullName>
    </submittedName>
</protein>
<dbReference type="SUPFAM" id="SSF103473">
    <property type="entry name" value="MFS general substrate transporter"/>
    <property type="match status" value="1"/>
</dbReference>
<evidence type="ECO:0000259" key="8">
    <source>
        <dbReference type="PROSITE" id="PS50850"/>
    </source>
</evidence>
<dbReference type="OrthoDB" id="9793283at2"/>
<evidence type="ECO:0000313" key="9">
    <source>
        <dbReference type="EMBL" id="KSU83027.1"/>
    </source>
</evidence>
<keyword evidence="2" id="KW-0813">Transport</keyword>
<dbReference type="PROSITE" id="PS00216">
    <property type="entry name" value="SUGAR_TRANSPORT_1"/>
    <property type="match status" value="1"/>
</dbReference>
<evidence type="ECO:0000256" key="1">
    <source>
        <dbReference type="ARBA" id="ARBA00004651"/>
    </source>
</evidence>
<feature type="transmembrane region" description="Helical" evidence="7">
    <location>
        <begin position="12"/>
        <end position="35"/>
    </location>
</feature>
<feature type="transmembrane region" description="Helical" evidence="7">
    <location>
        <begin position="166"/>
        <end position="185"/>
    </location>
</feature>
<evidence type="ECO:0000256" key="6">
    <source>
        <dbReference type="ARBA" id="ARBA00023136"/>
    </source>
</evidence>
<evidence type="ECO:0000256" key="5">
    <source>
        <dbReference type="ARBA" id="ARBA00022989"/>
    </source>
</evidence>
<evidence type="ECO:0000256" key="4">
    <source>
        <dbReference type="ARBA" id="ARBA00022692"/>
    </source>
</evidence>
<dbReference type="RefSeq" id="WP_061971745.1">
    <property type="nucleotide sequence ID" value="NZ_FMAV01000002.1"/>
</dbReference>
<evidence type="ECO:0000256" key="2">
    <source>
        <dbReference type="ARBA" id="ARBA00022448"/>
    </source>
</evidence>
<dbReference type="InterPro" id="IPR005829">
    <property type="entry name" value="Sugar_transporter_CS"/>
</dbReference>
<keyword evidence="10" id="KW-1185">Reference proteome</keyword>
<feature type="transmembrane region" description="Helical" evidence="7">
    <location>
        <begin position="267"/>
        <end position="286"/>
    </location>
</feature>
<dbReference type="AlphaFoldDB" id="A0A0V8J7P0"/>
<evidence type="ECO:0000256" key="7">
    <source>
        <dbReference type="SAM" id="Phobius"/>
    </source>
</evidence>
<dbReference type="PANTHER" id="PTHR23517">
    <property type="entry name" value="RESISTANCE PROTEIN MDTM, PUTATIVE-RELATED-RELATED"/>
    <property type="match status" value="1"/>
</dbReference>
<dbReference type="Pfam" id="PF07690">
    <property type="entry name" value="MFS_1"/>
    <property type="match status" value="2"/>
</dbReference>
<dbReference type="GO" id="GO:0005886">
    <property type="term" value="C:plasma membrane"/>
    <property type="evidence" value="ECO:0007669"/>
    <property type="project" value="UniProtKB-SubCell"/>
</dbReference>
<dbReference type="InterPro" id="IPR011701">
    <property type="entry name" value="MFS"/>
</dbReference>
<feature type="transmembrane region" description="Helical" evidence="7">
    <location>
        <begin position="217"/>
        <end position="239"/>
    </location>
</feature>